<feature type="domain" description="Neurotransmitter-gated ion-channel ligand-binding" evidence="1">
    <location>
        <begin position="60"/>
        <end position="189"/>
    </location>
</feature>
<dbReference type="InterPro" id="IPR036734">
    <property type="entry name" value="Neur_chan_lig-bd_sf"/>
</dbReference>
<name>A0AAV5TXP0_9BILA</name>
<gene>
    <name evidence="2" type="ORF">PENTCL1PPCAC_21480</name>
</gene>
<reference evidence="2" key="1">
    <citation type="submission" date="2023-10" db="EMBL/GenBank/DDBJ databases">
        <title>Genome assembly of Pristionchus species.</title>
        <authorList>
            <person name="Yoshida K."/>
            <person name="Sommer R.J."/>
        </authorList>
    </citation>
    <scope>NUCLEOTIDE SEQUENCE</scope>
    <source>
        <strain evidence="2">RS0144</strain>
    </source>
</reference>
<protein>
    <recommendedName>
        <fullName evidence="1">Neurotransmitter-gated ion-channel ligand-binding domain-containing protein</fullName>
    </recommendedName>
</protein>
<proteinExistence type="predicted"/>
<dbReference type="GO" id="GO:0005230">
    <property type="term" value="F:extracellular ligand-gated monoatomic ion channel activity"/>
    <property type="evidence" value="ECO:0007669"/>
    <property type="project" value="InterPro"/>
</dbReference>
<dbReference type="InterPro" id="IPR006202">
    <property type="entry name" value="Neur_chan_lig-bd"/>
</dbReference>
<dbReference type="GO" id="GO:0016020">
    <property type="term" value="C:membrane"/>
    <property type="evidence" value="ECO:0007669"/>
    <property type="project" value="InterPro"/>
</dbReference>
<organism evidence="2 3">
    <name type="scientific">Pristionchus entomophagus</name>
    <dbReference type="NCBI Taxonomy" id="358040"/>
    <lineage>
        <taxon>Eukaryota</taxon>
        <taxon>Metazoa</taxon>
        <taxon>Ecdysozoa</taxon>
        <taxon>Nematoda</taxon>
        <taxon>Chromadorea</taxon>
        <taxon>Rhabditida</taxon>
        <taxon>Rhabditina</taxon>
        <taxon>Diplogasteromorpha</taxon>
        <taxon>Diplogasteroidea</taxon>
        <taxon>Neodiplogasteridae</taxon>
        <taxon>Pristionchus</taxon>
    </lineage>
</organism>
<sequence>MKVTCSTPHFLFVNSQKAEWTHSNRSHSRGSAPQLAAMRLLLAPLLLIALTDAFSLNASTKLIDGLFDHYNPRASPYVSRLQNAADSGLIVALNLSRAIIANVNERDETISVLINVNYKWRDPRLVWKPSEHDGITVISMRSDAIWVPDVNPCESTYVYNVLKEVIPSVLIHHDGSVSLDVYKMANYIC</sequence>
<comment type="caution">
    <text evidence="2">The sequence shown here is derived from an EMBL/GenBank/DDBJ whole genome shotgun (WGS) entry which is preliminary data.</text>
</comment>
<dbReference type="Pfam" id="PF02931">
    <property type="entry name" value="Neur_chan_LBD"/>
    <property type="match status" value="1"/>
</dbReference>
<dbReference type="EMBL" id="BTSX01000005">
    <property type="protein sequence ID" value="GMS99305.1"/>
    <property type="molecule type" value="Genomic_DNA"/>
</dbReference>
<evidence type="ECO:0000313" key="3">
    <source>
        <dbReference type="Proteomes" id="UP001432027"/>
    </source>
</evidence>
<feature type="non-terminal residue" evidence="2">
    <location>
        <position position="189"/>
    </location>
</feature>
<keyword evidence="3" id="KW-1185">Reference proteome</keyword>
<accession>A0AAV5TXP0</accession>
<dbReference type="Proteomes" id="UP001432027">
    <property type="component" value="Unassembled WGS sequence"/>
</dbReference>
<dbReference type="Gene3D" id="2.70.170.10">
    <property type="entry name" value="Neurotransmitter-gated ion-channel ligand-binding domain"/>
    <property type="match status" value="1"/>
</dbReference>
<dbReference type="SUPFAM" id="SSF63712">
    <property type="entry name" value="Nicotinic receptor ligand binding domain-like"/>
    <property type="match status" value="1"/>
</dbReference>
<dbReference type="AlphaFoldDB" id="A0AAV5TXP0"/>
<evidence type="ECO:0000313" key="2">
    <source>
        <dbReference type="EMBL" id="GMS99305.1"/>
    </source>
</evidence>
<evidence type="ECO:0000259" key="1">
    <source>
        <dbReference type="Pfam" id="PF02931"/>
    </source>
</evidence>